<keyword evidence="5 10" id="KW-0805">Transcription regulation</keyword>
<keyword evidence="15" id="KW-1185">Reference proteome</keyword>
<name>E4XAL7_OIKDI</name>
<evidence type="ECO:0000256" key="11">
    <source>
        <dbReference type="SAM" id="MobiDB-lite"/>
    </source>
</evidence>
<evidence type="ECO:0000259" key="13">
    <source>
        <dbReference type="PROSITE" id="PS51843"/>
    </source>
</evidence>
<dbReference type="OrthoDB" id="5799427at2759"/>
<dbReference type="PROSITE" id="PS00031">
    <property type="entry name" value="NUCLEAR_REC_DBD_1"/>
    <property type="match status" value="1"/>
</dbReference>
<keyword evidence="8 10" id="KW-0675">Receptor</keyword>
<gene>
    <name evidence="14" type="ORF">GSOID_T00005270001</name>
</gene>
<feature type="domain" description="Nuclear receptor" evidence="12">
    <location>
        <begin position="130"/>
        <end position="205"/>
    </location>
</feature>
<dbReference type="PROSITE" id="PS51843">
    <property type="entry name" value="NR_LBD"/>
    <property type="match status" value="1"/>
</dbReference>
<keyword evidence="3 10" id="KW-0863">Zinc-finger</keyword>
<comment type="similarity">
    <text evidence="10">Belongs to the nuclear hormone receptor family.</text>
</comment>
<accession>E4XAL7</accession>
<dbReference type="GO" id="GO:0008270">
    <property type="term" value="F:zinc ion binding"/>
    <property type="evidence" value="ECO:0007669"/>
    <property type="project" value="UniProtKB-KW"/>
</dbReference>
<dbReference type="InterPro" id="IPR035500">
    <property type="entry name" value="NHR-like_dom_sf"/>
</dbReference>
<dbReference type="InParanoid" id="E4XAL7"/>
<dbReference type="SUPFAM" id="SSF48508">
    <property type="entry name" value="Nuclear receptor ligand-binding domain"/>
    <property type="match status" value="1"/>
</dbReference>
<keyword evidence="9 10" id="KW-0539">Nucleus</keyword>
<evidence type="ECO:0000256" key="4">
    <source>
        <dbReference type="ARBA" id="ARBA00022833"/>
    </source>
</evidence>
<evidence type="ECO:0000259" key="12">
    <source>
        <dbReference type="PROSITE" id="PS51030"/>
    </source>
</evidence>
<evidence type="ECO:0000256" key="1">
    <source>
        <dbReference type="ARBA" id="ARBA00004123"/>
    </source>
</evidence>
<dbReference type="Proteomes" id="UP000001307">
    <property type="component" value="Unassembled WGS sequence"/>
</dbReference>
<keyword evidence="2 10" id="KW-0479">Metal-binding</keyword>
<dbReference type="Pfam" id="PF00105">
    <property type="entry name" value="zf-C4"/>
    <property type="match status" value="1"/>
</dbReference>
<evidence type="ECO:0000256" key="6">
    <source>
        <dbReference type="ARBA" id="ARBA00023125"/>
    </source>
</evidence>
<dbReference type="PRINTS" id="PR00047">
    <property type="entry name" value="STROIDFINGER"/>
</dbReference>
<evidence type="ECO:0008006" key="16">
    <source>
        <dbReference type="Google" id="ProtNLM"/>
    </source>
</evidence>
<feature type="compositionally biased region" description="Low complexity" evidence="11">
    <location>
        <begin position="67"/>
        <end position="76"/>
    </location>
</feature>
<evidence type="ECO:0000256" key="7">
    <source>
        <dbReference type="ARBA" id="ARBA00023163"/>
    </source>
</evidence>
<evidence type="ECO:0000313" key="14">
    <source>
        <dbReference type="EMBL" id="CBY08685.1"/>
    </source>
</evidence>
<dbReference type="InterPro" id="IPR000536">
    <property type="entry name" value="Nucl_hrmn_rcpt_lig-bd"/>
</dbReference>
<evidence type="ECO:0000256" key="2">
    <source>
        <dbReference type="ARBA" id="ARBA00022723"/>
    </source>
</evidence>
<dbReference type="CDD" id="cd07170">
    <property type="entry name" value="NR_DBD_ERR"/>
    <property type="match status" value="1"/>
</dbReference>
<dbReference type="GO" id="GO:0043565">
    <property type="term" value="F:sequence-specific DNA binding"/>
    <property type="evidence" value="ECO:0007669"/>
    <property type="project" value="InterPro"/>
</dbReference>
<keyword evidence="7 10" id="KW-0804">Transcription</keyword>
<evidence type="ECO:0000256" key="3">
    <source>
        <dbReference type="ARBA" id="ARBA00022771"/>
    </source>
</evidence>
<evidence type="ECO:0000256" key="5">
    <source>
        <dbReference type="ARBA" id="ARBA00023015"/>
    </source>
</evidence>
<dbReference type="SMART" id="SM00430">
    <property type="entry name" value="HOLI"/>
    <property type="match status" value="1"/>
</dbReference>
<proteinExistence type="inferred from homology"/>
<dbReference type="AlphaFoldDB" id="E4XAL7"/>
<reference evidence="14" key="1">
    <citation type="journal article" date="2010" name="Science">
        <title>Plasticity of animal genome architecture unmasked by rapid evolution of a pelagic tunicate.</title>
        <authorList>
            <person name="Denoeud F."/>
            <person name="Henriet S."/>
            <person name="Mungpakdee S."/>
            <person name="Aury J.M."/>
            <person name="Da Silva C."/>
            <person name="Brinkmann H."/>
            <person name="Mikhaleva J."/>
            <person name="Olsen L.C."/>
            <person name="Jubin C."/>
            <person name="Canestro C."/>
            <person name="Bouquet J.M."/>
            <person name="Danks G."/>
            <person name="Poulain J."/>
            <person name="Campsteijn C."/>
            <person name="Adamski M."/>
            <person name="Cross I."/>
            <person name="Yadetie F."/>
            <person name="Muffato M."/>
            <person name="Louis A."/>
            <person name="Butcher S."/>
            <person name="Tsagkogeorga G."/>
            <person name="Konrad A."/>
            <person name="Singh S."/>
            <person name="Jensen M.F."/>
            <person name="Cong E.H."/>
            <person name="Eikeseth-Otteraa H."/>
            <person name="Noel B."/>
            <person name="Anthouard V."/>
            <person name="Porcel B.M."/>
            <person name="Kachouri-Lafond R."/>
            <person name="Nishino A."/>
            <person name="Ugolini M."/>
            <person name="Chourrout P."/>
            <person name="Nishida H."/>
            <person name="Aasland R."/>
            <person name="Huzurbazar S."/>
            <person name="Westhof E."/>
            <person name="Delsuc F."/>
            <person name="Lehrach H."/>
            <person name="Reinhardt R."/>
            <person name="Weissenbach J."/>
            <person name="Roy S.W."/>
            <person name="Artiguenave F."/>
            <person name="Postlethwait J.H."/>
            <person name="Manak J.R."/>
            <person name="Thompson E.M."/>
            <person name="Jaillon O."/>
            <person name="Du Pasquier L."/>
            <person name="Boudinot P."/>
            <person name="Liberles D.A."/>
            <person name="Volff J.N."/>
            <person name="Philippe H."/>
            <person name="Lenhard B."/>
            <person name="Roest Crollius H."/>
            <person name="Wincker P."/>
            <person name="Chourrout D."/>
        </authorList>
    </citation>
    <scope>NUCLEOTIDE SEQUENCE [LARGE SCALE GENOMIC DNA]</scope>
</reference>
<dbReference type="InterPro" id="IPR001723">
    <property type="entry name" value="Nuclear_hrmn_rcpt"/>
</dbReference>
<evidence type="ECO:0000256" key="9">
    <source>
        <dbReference type="ARBA" id="ARBA00023242"/>
    </source>
</evidence>
<dbReference type="Pfam" id="PF00104">
    <property type="entry name" value="Hormone_recep"/>
    <property type="match status" value="1"/>
</dbReference>
<dbReference type="FunFam" id="3.30.50.10:FF:000006">
    <property type="entry name" value="Nuclear receptor subfamily 5 group A member"/>
    <property type="match status" value="1"/>
</dbReference>
<dbReference type="Gene3D" id="3.30.50.10">
    <property type="entry name" value="Erythroid Transcription Factor GATA-1, subunit A"/>
    <property type="match status" value="1"/>
</dbReference>
<sequence>MELTDIKSDALYLEQSGMLCYTPTMGMPTGFELTRFGYPPNFPIPELVANSHASVRQHDSPPPSINDSFSSGFSHDSSPDTNQLNHFITTEVAPFDQIEPSWARDYSSPKIEPDYGAVSLASGLNVGPAGRLCFVCNDSASGQHYGVPSCEACKAFFKRTVQGAIDYTCPSNNDCPITKRRRKACQACRFQKCIRVGMLREGVRLDRVRGGRQKYRRTVGDAAACTTSTVSQRPMELQQIVAQLLQAERKVAPTFKPLQLDVTGGCVNRFAIGVRDRLLNLISWAKNVPGFCEMALPTQTTVLRNGWLDALALDFAFYSQPSSSQFSNQYRIVVTKDFIFSKESCKALGIEKFHGVMKKLLLSLSAVKLSSSEFVLLKALFLFGTLEPTDSKAKMLANKVTRLFSEYCNSGASDDDNRLGSLMILSSYVRELAVNVRDLLLMAPSVDPLVNELLREANGNEDS</sequence>
<dbReference type="InterPro" id="IPR001628">
    <property type="entry name" value="Znf_hrmn_rcpt"/>
</dbReference>
<evidence type="ECO:0000256" key="8">
    <source>
        <dbReference type="ARBA" id="ARBA00023170"/>
    </source>
</evidence>
<keyword evidence="4 10" id="KW-0862">Zinc</keyword>
<dbReference type="InterPro" id="IPR050200">
    <property type="entry name" value="Nuclear_hormone_rcpt_NR3"/>
</dbReference>
<evidence type="ECO:0000256" key="10">
    <source>
        <dbReference type="RuleBase" id="RU004334"/>
    </source>
</evidence>
<comment type="subcellular location">
    <subcellularLocation>
        <location evidence="1 10">Nucleus</location>
    </subcellularLocation>
</comment>
<feature type="domain" description="NR LBD" evidence="13">
    <location>
        <begin position="236"/>
        <end position="462"/>
    </location>
</feature>
<feature type="region of interest" description="Disordered" evidence="11">
    <location>
        <begin position="52"/>
        <end position="78"/>
    </location>
</feature>
<dbReference type="PANTHER" id="PTHR48092">
    <property type="entry name" value="KNIRPS-RELATED PROTEIN-RELATED"/>
    <property type="match status" value="1"/>
</dbReference>
<dbReference type="Gene3D" id="1.10.565.10">
    <property type="entry name" value="Retinoid X Receptor"/>
    <property type="match status" value="1"/>
</dbReference>
<organism evidence="14">
    <name type="scientific">Oikopleura dioica</name>
    <name type="common">Tunicate</name>
    <dbReference type="NCBI Taxonomy" id="34765"/>
    <lineage>
        <taxon>Eukaryota</taxon>
        <taxon>Metazoa</taxon>
        <taxon>Chordata</taxon>
        <taxon>Tunicata</taxon>
        <taxon>Appendicularia</taxon>
        <taxon>Copelata</taxon>
        <taxon>Oikopleuridae</taxon>
        <taxon>Oikopleura</taxon>
    </lineage>
</organism>
<dbReference type="PRINTS" id="PR00398">
    <property type="entry name" value="STRDHORMONER"/>
</dbReference>
<keyword evidence="6 10" id="KW-0238">DNA-binding</keyword>
<dbReference type="EMBL" id="FN653032">
    <property type="protein sequence ID" value="CBY08685.1"/>
    <property type="molecule type" value="Genomic_DNA"/>
</dbReference>
<protein>
    <recommendedName>
        <fullName evidence="16">Nuclear receptor domain-containing protein</fullName>
    </recommendedName>
</protein>
<dbReference type="SUPFAM" id="SSF57716">
    <property type="entry name" value="Glucocorticoid receptor-like (DNA-binding domain)"/>
    <property type="match status" value="1"/>
</dbReference>
<dbReference type="PROSITE" id="PS51030">
    <property type="entry name" value="NUCLEAR_REC_DBD_2"/>
    <property type="match status" value="1"/>
</dbReference>
<dbReference type="SMART" id="SM00399">
    <property type="entry name" value="ZnF_C4"/>
    <property type="match status" value="1"/>
</dbReference>
<dbReference type="GO" id="GO:0005634">
    <property type="term" value="C:nucleus"/>
    <property type="evidence" value="ECO:0007669"/>
    <property type="project" value="UniProtKB-SubCell"/>
</dbReference>
<dbReference type="GO" id="GO:0003700">
    <property type="term" value="F:DNA-binding transcription factor activity"/>
    <property type="evidence" value="ECO:0007669"/>
    <property type="project" value="InterPro"/>
</dbReference>
<evidence type="ECO:0000313" key="15">
    <source>
        <dbReference type="Proteomes" id="UP000001307"/>
    </source>
</evidence>
<dbReference type="InterPro" id="IPR013088">
    <property type="entry name" value="Znf_NHR/GATA"/>
</dbReference>